<evidence type="ECO:0008006" key="3">
    <source>
        <dbReference type="Google" id="ProtNLM"/>
    </source>
</evidence>
<dbReference type="EMBL" id="JABFAD010156601">
    <property type="protein sequence ID" value="MBA0817961.1"/>
    <property type="molecule type" value="Genomic_DNA"/>
</dbReference>
<accession>A0A7J9I761</accession>
<comment type="caution">
    <text evidence="1">The sequence shown here is derived from an EMBL/GenBank/DDBJ whole genome shotgun (WGS) entry which is preliminary data.</text>
</comment>
<protein>
    <recommendedName>
        <fullName evidence="3">Reverse transcriptase zinc-binding domain-containing protein</fullName>
    </recommendedName>
</protein>
<feature type="non-terminal residue" evidence="1">
    <location>
        <position position="250"/>
    </location>
</feature>
<dbReference type="OrthoDB" id="1938246at2759"/>
<sequence length="250" mass="28798">KSILAAKGLLTQGLCWIVGKGNNISIWTDRWISGIEPSIWQNCHQNRELETVSDLIDGINKTWKVEVVTHTFQTDIAQKILQIPLATTDSEDLLVWKGEPFGEFSDILELHSYTSQSKMQTFNHKCEMSSMWIRGREQSTRTKEQCQVFCCALWAIWNSRNQMVHERKIVSGRDLVHRINLAEIETVGMEKRTLKTAKVQRQREARAQDIIHFDAAFDANRYRSASGIIVRDWRGELRALKTTLHSNISS</sequence>
<reference evidence="1 2" key="1">
    <citation type="journal article" date="2019" name="Genome Biol. Evol.">
        <title>Insights into the evolution of the New World diploid cottons (Gossypium, subgenus Houzingenia) based on genome sequencing.</title>
        <authorList>
            <person name="Grover C.E."/>
            <person name="Arick M.A. 2nd"/>
            <person name="Thrash A."/>
            <person name="Conover J.L."/>
            <person name="Sanders W.S."/>
            <person name="Peterson D.G."/>
            <person name="Frelichowski J.E."/>
            <person name="Scheffler J.A."/>
            <person name="Scheffler B.E."/>
            <person name="Wendel J.F."/>
        </authorList>
    </citation>
    <scope>NUCLEOTIDE SEQUENCE [LARGE SCALE GENOMIC DNA]</scope>
    <source>
        <strain evidence="1">0</strain>
        <tissue evidence="1">Leaf</tissue>
    </source>
</reference>
<gene>
    <name evidence="1" type="ORF">Gohar_022016</name>
</gene>
<evidence type="ECO:0000313" key="1">
    <source>
        <dbReference type="EMBL" id="MBA0817961.1"/>
    </source>
</evidence>
<proteinExistence type="predicted"/>
<dbReference type="AlphaFoldDB" id="A0A7J9I761"/>
<keyword evidence="2" id="KW-1185">Reference proteome</keyword>
<feature type="non-terminal residue" evidence="1">
    <location>
        <position position="1"/>
    </location>
</feature>
<evidence type="ECO:0000313" key="2">
    <source>
        <dbReference type="Proteomes" id="UP000593560"/>
    </source>
</evidence>
<dbReference type="Proteomes" id="UP000593560">
    <property type="component" value="Unassembled WGS sequence"/>
</dbReference>
<name>A0A7J9I761_9ROSI</name>
<organism evidence="1 2">
    <name type="scientific">Gossypium harknessii</name>
    <dbReference type="NCBI Taxonomy" id="34285"/>
    <lineage>
        <taxon>Eukaryota</taxon>
        <taxon>Viridiplantae</taxon>
        <taxon>Streptophyta</taxon>
        <taxon>Embryophyta</taxon>
        <taxon>Tracheophyta</taxon>
        <taxon>Spermatophyta</taxon>
        <taxon>Magnoliopsida</taxon>
        <taxon>eudicotyledons</taxon>
        <taxon>Gunneridae</taxon>
        <taxon>Pentapetalae</taxon>
        <taxon>rosids</taxon>
        <taxon>malvids</taxon>
        <taxon>Malvales</taxon>
        <taxon>Malvaceae</taxon>
        <taxon>Malvoideae</taxon>
        <taxon>Gossypium</taxon>
    </lineage>
</organism>